<proteinExistence type="predicted"/>
<dbReference type="InParanoid" id="Q01U47"/>
<evidence type="ECO:0000313" key="2">
    <source>
        <dbReference type="EMBL" id="ABJ86823.1"/>
    </source>
</evidence>
<dbReference type="KEGG" id="sus:Acid_5881"/>
<dbReference type="EMBL" id="CP000473">
    <property type="protein sequence ID" value="ABJ86823.1"/>
    <property type="molecule type" value="Genomic_DNA"/>
</dbReference>
<sequence precursor="true">MSSFLFFGYGRIRTLRSNSLLSGVSAAAQIPAAHDVAGGGGGGRQQGLNPCKQGDGGDPPGVCSLGGGNHDGVTGFQLGNRHGGKIIEHLADVAAASAAASHATTHAAPSRASGRWAAGARSGLGGAGSIAPGEHTGRLFGQLAHGGIGVNLNGQRLLGGEILHGKLAGLRINRGDGGRNLAEGAGHNLLGLNAGPVRGLIAQHAQLVAGFDVADAARLGVAEARGIERIAVESGLVGGLDGVGAGTALDADGHGGGIDGGDGAGGPTLFPIVLVLLLERGDVTFAHDQDGGGRPRLGVGWSGPDHDRAIAGVDGGQGDFGAFFRVGFPRRNAQDEGTVRGRDRDVLALVAFQRDLFGVRVDGSDGAGDLCPIGGGRRLRRSGDHGAEGQDRCYGIGILHFLPRGIFVLFAWATRIGAWLLPRKSY</sequence>
<name>Q01U47_SOLUE</name>
<organism evidence="2">
    <name type="scientific">Solibacter usitatus (strain Ellin6076)</name>
    <dbReference type="NCBI Taxonomy" id="234267"/>
    <lineage>
        <taxon>Bacteria</taxon>
        <taxon>Pseudomonadati</taxon>
        <taxon>Acidobacteriota</taxon>
        <taxon>Terriglobia</taxon>
        <taxon>Bryobacterales</taxon>
        <taxon>Solibacteraceae</taxon>
        <taxon>Candidatus Solibacter</taxon>
    </lineage>
</organism>
<dbReference type="HOGENOM" id="CLU_643881_0_0_0"/>
<dbReference type="AlphaFoldDB" id="Q01U47"/>
<protein>
    <submittedName>
        <fullName evidence="2">Uncharacterized protein</fullName>
    </submittedName>
</protein>
<reference evidence="2" key="1">
    <citation type="submission" date="2006-10" db="EMBL/GenBank/DDBJ databases">
        <title>Complete sequence of Solibacter usitatus Ellin6076.</title>
        <authorList>
            <consortium name="US DOE Joint Genome Institute"/>
            <person name="Copeland A."/>
            <person name="Lucas S."/>
            <person name="Lapidus A."/>
            <person name="Barry K."/>
            <person name="Detter J.C."/>
            <person name="Glavina del Rio T."/>
            <person name="Hammon N."/>
            <person name="Israni S."/>
            <person name="Dalin E."/>
            <person name="Tice H."/>
            <person name="Pitluck S."/>
            <person name="Thompson L.S."/>
            <person name="Brettin T."/>
            <person name="Bruce D."/>
            <person name="Han C."/>
            <person name="Tapia R."/>
            <person name="Gilna P."/>
            <person name="Schmutz J."/>
            <person name="Larimer F."/>
            <person name="Land M."/>
            <person name="Hauser L."/>
            <person name="Kyrpides N."/>
            <person name="Mikhailova N."/>
            <person name="Janssen P.H."/>
            <person name="Kuske C.R."/>
            <person name="Richardson P."/>
        </authorList>
    </citation>
    <scope>NUCLEOTIDE SEQUENCE</scope>
    <source>
        <strain evidence="2">Ellin6076</strain>
    </source>
</reference>
<feature type="region of interest" description="Disordered" evidence="1">
    <location>
        <begin position="37"/>
        <end position="66"/>
    </location>
</feature>
<evidence type="ECO:0000256" key="1">
    <source>
        <dbReference type="SAM" id="MobiDB-lite"/>
    </source>
</evidence>
<feature type="compositionally biased region" description="Gly residues" evidence="1">
    <location>
        <begin position="54"/>
        <end position="66"/>
    </location>
</feature>
<accession>Q01U47</accession>
<gene>
    <name evidence="2" type="ordered locus">Acid_5881</name>
</gene>